<protein>
    <submittedName>
        <fullName evidence="1">Uncharacterized protein</fullName>
    </submittedName>
</protein>
<dbReference type="Proteomes" id="UP000218767">
    <property type="component" value="Unassembled WGS sequence"/>
</dbReference>
<gene>
    <name evidence="1" type="ORF">COB20_02950</name>
</gene>
<sequence>MRINFLNFPLLTVLLLAPTLLNAQERFPGIKQLMTEQELEASGVNDLSRRQVDALNTWLIRYTANEAPVLQVENDEVIEVVKQGMTSRIVGEFSGWTGKTRFVLENGQIFEQRRPGRWKITLDNPEVHIRQNLMGSYEMEVVSEERSIGVRRLSR</sequence>
<name>A0A2A4XDM8_9GAMM</name>
<reference evidence="2" key="1">
    <citation type="submission" date="2017-08" db="EMBL/GenBank/DDBJ databases">
        <title>A dynamic microbial community with high functional redundancy inhabits the cold, oxic subseafloor aquifer.</title>
        <authorList>
            <person name="Tully B.J."/>
            <person name="Wheat C.G."/>
            <person name="Glazer B.T."/>
            <person name="Huber J.A."/>
        </authorList>
    </citation>
    <scope>NUCLEOTIDE SEQUENCE [LARGE SCALE GENOMIC DNA]</scope>
</reference>
<accession>A0A2A4XDM8</accession>
<comment type="caution">
    <text evidence="1">The sequence shown here is derived from an EMBL/GenBank/DDBJ whole genome shotgun (WGS) entry which is preliminary data.</text>
</comment>
<dbReference type="AlphaFoldDB" id="A0A2A4XDM8"/>
<organism evidence="1 2">
    <name type="scientific">SAR86 cluster bacterium</name>
    <dbReference type="NCBI Taxonomy" id="2030880"/>
    <lineage>
        <taxon>Bacteria</taxon>
        <taxon>Pseudomonadati</taxon>
        <taxon>Pseudomonadota</taxon>
        <taxon>Gammaproteobacteria</taxon>
        <taxon>SAR86 cluster</taxon>
    </lineage>
</organism>
<evidence type="ECO:0000313" key="2">
    <source>
        <dbReference type="Proteomes" id="UP000218767"/>
    </source>
</evidence>
<dbReference type="EMBL" id="NVUL01000009">
    <property type="protein sequence ID" value="PCI80604.1"/>
    <property type="molecule type" value="Genomic_DNA"/>
</dbReference>
<evidence type="ECO:0000313" key="1">
    <source>
        <dbReference type="EMBL" id="PCI80604.1"/>
    </source>
</evidence>
<proteinExistence type="predicted"/>